<evidence type="ECO:0000256" key="2">
    <source>
        <dbReference type="SAM" id="Phobius"/>
    </source>
</evidence>
<keyword evidence="4" id="KW-1185">Reference proteome</keyword>
<comment type="caution">
    <text evidence="3">The sequence shown here is derived from an EMBL/GenBank/DDBJ whole genome shotgun (WGS) entry which is preliminary data.</text>
</comment>
<name>A0A3R8SZC9_9BURK</name>
<dbReference type="OrthoDB" id="8905149at2"/>
<reference evidence="3 4" key="1">
    <citation type="submission" date="2018-12" db="EMBL/GenBank/DDBJ databases">
        <title>The whole draft genome of Aquabacterium sp. SJQ9.</title>
        <authorList>
            <person name="Sun L."/>
            <person name="Gao X."/>
            <person name="Chen W."/>
            <person name="Huang K."/>
        </authorList>
    </citation>
    <scope>NUCLEOTIDE SEQUENCE [LARGE SCALE GENOMIC DNA]</scope>
    <source>
        <strain evidence="3 4">SJQ9</strain>
    </source>
</reference>
<dbReference type="RefSeq" id="WP_125244994.1">
    <property type="nucleotide sequence ID" value="NZ_RSED01000021.1"/>
</dbReference>
<evidence type="ECO:0000313" key="4">
    <source>
        <dbReference type="Proteomes" id="UP000269265"/>
    </source>
</evidence>
<dbReference type="EMBL" id="RSED01000021">
    <property type="protein sequence ID" value="RRS02528.1"/>
    <property type="molecule type" value="Genomic_DNA"/>
</dbReference>
<feature type="transmembrane region" description="Helical" evidence="2">
    <location>
        <begin position="79"/>
        <end position="100"/>
    </location>
</feature>
<dbReference type="Proteomes" id="UP000269265">
    <property type="component" value="Unassembled WGS sequence"/>
</dbReference>
<sequence>MDTSLFLLSLLIAVAGPIVAVSYLRPILLKVLRSFCDADGGAEFWVRSAYLLAVCGTVFMTLVFGQFDPDASVVDAMRRALLTVISGVFLTVAFISTRVWGQVRLIMEGQKVSAPDRAHPPGTGADASWPADPGARS</sequence>
<keyword evidence="2" id="KW-1133">Transmembrane helix</keyword>
<protein>
    <submittedName>
        <fullName evidence="3">Uncharacterized protein</fullName>
    </submittedName>
</protein>
<feature type="region of interest" description="Disordered" evidence="1">
    <location>
        <begin position="113"/>
        <end position="137"/>
    </location>
</feature>
<dbReference type="AlphaFoldDB" id="A0A3R8SZC9"/>
<gene>
    <name evidence="3" type="ORF">EIP75_20160</name>
</gene>
<keyword evidence="2" id="KW-0812">Transmembrane</keyword>
<evidence type="ECO:0000256" key="1">
    <source>
        <dbReference type="SAM" id="MobiDB-lite"/>
    </source>
</evidence>
<proteinExistence type="predicted"/>
<organism evidence="3 4">
    <name type="scientific">Aquabacterium soli</name>
    <dbReference type="NCBI Taxonomy" id="2493092"/>
    <lineage>
        <taxon>Bacteria</taxon>
        <taxon>Pseudomonadati</taxon>
        <taxon>Pseudomonadota</taxon>
        <taxon>Betaproteobacteria</taxon>
        <taxon>Burkholderiales</taxon>
        <taxon>Aquabacterium</taxon>
    </lineage>
</organism>
<accession>A0A3R8SZC9</accession>
<keyword evidence="2" id="KW-0472">Membrane</keyword>
<evidence type="ECO:0000313" key="3">
    <source>
        <dbReference type="EMBL" id="RRS02528.1"/>
    </source>
</evidence>
<feature type="transmembrane region" description="Helical" evidence="2">
    <location>
        <begin position="44"/>
        <end position="67"/>
    </location>
</feature>